<keyword evidence="2" id="KW-0812">Transmembrane</keyword>
<dbReference type="RefSeq" id="WP_211469625.1">
    <property type="nucleotide sequence ID" value="NZ_JAGSXH010000076.1"/>
</dbReference>
<reference evidence="3" key="1">
    <citation type="submission" date="2021-04" db="EMBL/GenBank/DDBJ databases">
        <title>Genome based classification of Actinospica acidithermotolerans sp. nov., an actinobacterium isolated from an Indonesian hot spring.</title>
        <authorList>
            <person name="Kusuma A.B."/>
            <person name="Putra K.E."/>
            <person name="Nafisah S."/>
            <person name="Loh J."/>
            <person name="Nouioui I."/>
            <person name="Goodfellow M."/>
        </authorList>
    </citation>
    <scope>NUCLEOTIDE SEQUENCE</scope>
    <source>
        <strain evidence="3">DSM 45618</strain>
    </source>
</reference>
<protein>
    <submittedName>
        <fullName evidence="3">Uncharacterized protein</fullName>
    </submittedName>
</protein>
<evidence type="ECO:0000256" key="2">
    <source>
        <dbReference type="SAM" id="Phobius"/>
    </source>
</evidence>
<proteinExistence type="predicted"/>
<accession>A0A8J7WMU9</accession>
<evidence type="ECO:0000256" key="1">
    <source>
        <dbReference type="SAM" id="MobiDB-lite"/>
    </source>
</evidence>
<feature type="region of interest" description="Disordered" evidence="1">
    <location>
        <begin position="1"/>
        <end position="29"/>
    </location>
</feature>
<keyword evidence="4" id="KW-1185">Reference proteome</keyword>
<evidence type="ECO:0000313" key="4">
    <source>
        <dbReference type="Proteomes" id="UP000677913"/>
    </source>
</evidence>
<feature type="compositionally biased region" description="Low complexity" evidence="1">
    <location>
        <begin position="8"/>
        <end position="18"/>
    </location>
</feature>
<feature type="region of interest" description="Disordered" evidence="1">
    <location>
        <begin position="84"/>
        <end position="105"/>
    </location>
</feature>
<feature type="transmembrane region" description="Helical" evidence="2">
    <location>
        <begin position="34"/>
        <end position="55"/>
    </location>
</feature>
<dbReference type="AlphaFoldDB" id="A0A8J7WMU9"/>
<dbReference type="Proteomes" id="UP000677913">
    <property type="component" value="Unassembled WGS sequence"/>
</dbReference>
<name>A0A8J7WMU9_9ACTN</name>
<keyword evidence="2" id="KW-0472">Membrane</keyword>
<keyword evidence="2" id="KW-1133">Transmembrane helix</keyword>
<dbReference type="EMBL" id="JAGSXH010000076">
    <property type="protein sequence ID" value="MBS2965266.1"/>
    <property type="molecule type" value="Genomic_DNA"/>
</dbReference>
<comment type="caution">
    <text evidence="3">The sequence shown here is derived from an EMBL/GenBank/DDBJ whole genome shotgun (WGS) entry which is preliminary data.</text>
</comment>
<evidence type="ECO:0000313" key="3">
    <source>
        <dbReference type="EMBL" id="MBS2965266.1"/>
    </source>
</evidence>
<organism evidence="3 4">
    <name type="scientific">Actinocrinis puniceicyclus</name>
    <dbReference type="NCBI Taxonomy" id="977794"/>
    <lineage>
        <taxon>Bacteria</taxon>
        <taxon>Bacillati</taxon>
        <taxon>Actinomycetota</taxon>
        <taxon>Actinomycetes</taxon>
        <taxon>Catenulisporales</taxon>
        <taxon>Actinospicaceae</taxon>
        <taxon>Actinocrinis</taxon>
    </lineage>
</organism>
<sequence length="209" mass="21435">MDERPQNPQQFQFPYTAAPQPPQPPRKKRRALRIGGLGCFGLIALLIIGGIASLVGGVKNAPPITALPADTSTATAAGTTATATAATGATDTSTSPAAAASTSAPAAPVAPAKHVALTVKGEGTKTTKTFSTGDDWSIAYTFNCASFGSQGNFQIYTYTDGSLSDTPVNALDEKGSDTTYEHGDSGTHYLEINSECSWTVTVTDGDSGQ</sequence>
<gene>
    <name evidence="3" type="ORF">KGA66_19610</name>
</gene>